<reference evidence="16 17" key="1">
    <citation type="submission" date="2020-08" db="EMBL/GenBank/DDBJ databases">
        <title>Genome public.</title>
        <authorList>
            <person name="Liu C."/>
            <person name="Sun Q."/>
        </authorList>
    </citation>
    <scope>NUCLEOTIDE SEQUENCE [LARGE SCALE GENOMIC DNA]</scope>
    <source>
        <strain evidence="16 17">NSJ-27</strain>
    </source>
</reference>
<evidence type="ECO:0000256" key="7">
    <source>
        <dbReference type="ARBA" id="ARBA00023015"/>
    </source>
</evidence>
<evidence type="ECO:0000313" key="16">
    <source>
        <dbReference type="EMBL" id="MBC5788114.1"/>
    </source>
</evidence>
<keyword evidence="3 12" id="KW-0235">DNA replication</keyword>
<feature type="domain" description="Peptidase S24/S26A/S26B/S26C" evidence="14">
    <location>
        <begin position="74"/>
        <end position="185"/>
    </location>
</feature>
<feature type="active site" description="For autocatalytic cleavage activity" evidence="12">
    <location>
        <position position="116"/>
    </location>
</feature>
<dbReference type="PANTHER" id="PTHR33516:SF2">
    <property type="entry name" value="LEXA REPRESSOR-RELATED"/>
    <property type="match status" value="1"/>
</dbReference>
<evidence type="ECO:0000256" key="13">
    <source>
        <dbReference type="RuleBase" id="RU003991"/>
    </source>
</evidence>
<dbReference type="InterPro" id="IPR006199">
    <property type="entry name" value="LexA_DNA-bd_dom"/>
</dbReference>
<dbReference type="InterPro" id="IPR015927">
    <property type="entry name" value="Peptidase_S24_S26A/B/C"/>
</dbReference>
<evidence type="ECO:0000256" key="9">
    <source>
        <dbReference type="ARBA" id="ARBA00023163"/>
    </source>
</evidence>
<dbReference type="InterPro" id="IPR006197">
    <property type="entry name" value="Peptidase_S24_LexA"/>
</dbReference>
<keyword evidence="4 12" id="KW-0227">DNA damage</keyword>
<comment type="subunit">
    <text evidence="12">Homodimer.</text>
</comment>
<dbReference type="Pfam" id="PF01726">
    <property type="entry name" value="LexA_DNA_bind"/>
    <property type="match status" value="1"/>
</dbReference>
<evidence type="ECO:0000313" key="17">
    <source>
        <dbReference type="Proteomes" id="UP000649151"/>
    </source>
</evidence>
<keyword evidence="10 12" id="KW-0234">DNA repair</keyword>
<evidence type="ECO:0000256" key="4">
    <source>
        <dbReference type="ARBA" id="ARBA00022763"/>
    </source>
</evidence>
<keyword evidence="2 12" id="KW-0678">Repressor</keyword>
<name>A0ABR7ISW8_9CLOT</name>
<feature type="domain" description="LexA repressor DNA-binding" evidence="15">
    <location>
        <begin position="9"/>
        <end position="62"/>
    </location>
</feature>
<dbReference type="PRINTS" id="PR00726">
    <property type="entry name" value="LEXASERPTASE"/>
</dbReference>
<evidence type="ECO:0000256" key="5">
    <source>
        <dbReference type="ARBA" id="ARBA00022801"/>
    </source>
</evidence>
<evidence type="ECO:0000256" key="1">
    <source>
        <dbReference type="ARBA" id="ARBA00007484"/>
    </source>
</evidence>
<evidence type="ECO:0000256" key="3">
    <source>
        <dbReference type="ARBA" id="ARBA00022705"/>
    </source>
</evidence>
<dbReference type="Pfam" id="PF00717">
    <property type="entry name" value="Peptidase_S24"/>
    <property type="match status" value="1"/>
</dbReference>
<evidence type="ECO:0000256" key="11">
    <source>
        <dbReference type="ARBA" id="ARBA00023236"/>
    </source>
</evidence>
<keyword evidence="6 12" id="KW-0068">Autocatalytic cleavage</keyword>
<dbReference type="HAMAP" id="MF_00015">
    <property type="entry name" value="LexA"/>
    <property type="match status" value="1"/>
</dbReference>
<protein>
    <recommendedName>
        <fullName evidence="12">LexA repressor</fullName>
        <ecNumber evidence="12">3.4.21.88</ecNumber>
    </recommendedName>
</protein>
<dbReference type="GO" id="GO:0004252">
    <property type="term" value="F:serine-type endopeptidase activity"/>
    <property type="evidence" value="ECO:0007669"/>
    <property type="project" value="UniProtKB-EC"/>
</dbReference>
<dbReference type="CDD" id="cd06529">
    <property type="entry name" value="S24_LexA-like"/>
    <property type="match status" value="1"/>
</dbReference>
<dbReference type="RefSeq" id="WP_069987610.1">
    <property type="nucleotide sequence ID" value="NZ_JACOQK010000001.1"/>
</dbReference>
<evidence type="ECO:0000256" key="12">
    <source>
        <dbReference type="HAMAP-Rule" id="MF_00015"/>
    </source>
</evidence>
<dbReference type="InterPro" id="IPR050077">
    <property type="entry name" value="LexA_repressor"/>
</dbReference>
<evidence type="ECO:0000256" key="10">
    <source>
        <dbReference type="ARBA" id="ARBA00023204"/>
    </source>
</evidence>
<keyword evidence="17" id="KW-1185">Reference proteome</keyword>
<dbReference type="PANTHER" id="PTHR33516">
    <property type="entry name" value="LEXA REPRESSOR"/>
    <property type="match status" value="1"/>
</dbReference>
<dbReference type="SUPFAM" id="SSF51306">
    <property type="entry name" value="LexA/Signal peptidase"/>
    <property type="match status" value="1"/>
</dbReference>
<dbReference type="EC" id="3.4.21.88" evidence="12"/>
<dbReference type="EMBL" id="JACOQK010000001">
    <property type="protein sequence ID" value="MBC5788114.1"/>
    <property type="molecule type" value="Genomic_DNA"/>
</dbReference>
<dbReference type="InterPro" id="IPR006200">
    <property type="entry name" value="LexA"/>
</dbReference>
<comment type="similarity">
    <text evidence="1 12 13">Belongs to the peptidase S24 family.</text>
</comment>
<evidence type="ECO:0000256" key="8">
    <source>
        <dbReference type="ARBA" id="ARBA00023125"/>
    </source>
</evidence>
<evidence type="ECO:0000259" key="15">
    <source>
        <dbReference type="Pfam" id="PF01726"/>
    </source>
</evidence>
<comment type="function">
    <text evidence="12">Represses a number of genes involved in the response to DNA damage (SOS response), including recA and lexA. In the presence of single-stranded DNA, RecA interacts with LexA causing an autocatalytic cleavage which disrupts the DNA-binding part of LexA, leading to derepression of the SOS regulon and eventually DNA repair.</text>
</comment>
<feature type="active site" description="For autocatalytic cleavage activity" evidence="12">
    <location>
        <position position="153"/>
    </location>
</feature>
<comment type="catalytic activity">
    <reaction evidence="12">
        <text>Hydrolysis of Ala-|-Gly bond in repressor LexA.</text>
        <dbReference type="EC" id="3.4.21.88"/>
    </reaction>
</comment>
<dbReference type="SUPFAM" id="SSF46785">
    <property type="entry name" value="Winged helix' DNA-binding domain"/>
    <property type="match status" value="1"/>
</dbReference>
<keyword evidence="7 12" id="KW-0805">Transcription regulation</keyword>
<dbReference type="InterPro" id="IPR036390">
    <property type="entry name" value="WH_DNA-bd_sf"/>
</dbReference>
<dbReference type="InterPro" id="IPR036286">
    <property type="entry name" value="LexA/Signal_pep-like_sf"/>
</dbReference>
<gene>
    <name evidence="12 16" type="primary">lexA</name>
    <name evidence="16" type="ORF">H8Z77_08800</name>
</gene>
<dbReference type="InterPro" id="IPR039418">
    <property type="entry name" value="LexA-like"/>
</dbReference>
<accession>A0ABR7ISW8</accession>
<dbReference type="Gene3D" id="2.10.109.10">
    <property type="entry name" value="Umud Fragment, subunit A"/>
    <property type="match status" value="1"/>
</dbReference>
<evidence type="ECO:0000256" key="2">
    <source>
        <dbReference type="ARBA" id="ARBA00022491"/>
    </source>
</evidence>
<feature type="site" description="Cleavage; by autolysis" evidence="12">
    <location>
        <begin position="81"/>
        <end position="82"/>
    </location>
</feature>
<dbReference type="NCBIfam" id="TIGR00498">
    <property type="entry name" value="lexA"/>
    <property type="match status" value="1"/>
</dbReference>
<sequence length="192" mass="21437">MKRNYNEEIYQYIQQRCQDGIPPTIREICKDLGIKSTSTAHKYVSILVEQGLVEKDSNLTRTLRIPGSDATLIPLVGTITAGEPITAIQNIETYIPFSSSFSRNKEHFALKVRGESMIEAGIFDGDVVIIEKTPVAENGEIVAALIDDEATIKTFYKENGGYRLQPQNSTMDPILVDHVEILGKVKASIRYF</sequence>
<keyword evidence="5 12" id="KW-0378">Hydrolase</keyword>
<dbReference type="Proteomes" id="UP000649151">
    <property type="component" value="Unassembled WGS sequence"/>
</dbReference>
<evidence type="ECO:0000259" key="14">
    <source>
        <dbReference type="Pfam" id="PF00717"/>
    </source>
</evidence>
<keyword evidence="8 12" id="KW-0238">DNA-binding</keyword>
<comment type="caution">
    <text evidence="16">The sequence shown here is derived from an EMBL/GenBank/DDBJ whole genome shotgun (WGS) entry which is preliminary data.</text>
</comment>
<organism evidence="16 17">
    <name type="scientific">Clostridium facile</name>
    <dbReference type="NCBI Taxonomy" id="2763035"/>
    <lineage>
        <taxon>Bacteria</taxon>
        <taxon>Bacillati</taxon>
        <taxon>Bacillota</taxon>
        <taxon>Clostridia</taxon>
        <taxon>Eubacteriales</taxon>
        <taxon>Clostridiaceae</taxon>
        <taxon>Clostridium</taxon>
    </lineage>
</organism>
<keyword evidence="9 12" id="KW-0804">Transcription</keyword>
<keyword evidence="11 12" id="KW-0742">SOS response</keyword>
<evidence type="ECO:0000256" key="6">
    <source>
        <dbReference type="ARBA" id="ARBA00022813"/>
    </source>
</evidence>
<dbReference type="Gene3D" id="1.10.10.10">
    <property type="entry name" value="Winged helix-like DNA-binding domain superfamily/Winged helix DNA-binding domain"/>
    <property type="match status" value="1"/>
</dbReference>
<proteinExistence type="inferred from homology"/>
<feature type="DNA-binding region" description="H-T-H motif" evidence="12">
    <location>
        <begin position="25"/>
        <end position="45"/>
    </location>
</feature>
<dbReference type="InterPro" id="IPR036388">
    <property type="entry name" value="WH-like_DNA-bd_sf"/>
</dbReference>